<feature type="domain" description="Methyltransferase type 11" evidence="1">
    <location>
        <begin position="276"/>
        <end position="371"/>
    </location>
</feature>
<dbReference type="InterPro" id="IPR029063">
    <property type="entry name" value="SAM-dependent_MTases_sf"/>
</dbReference>
<gene>
    <name evidence="2" type="ORF">ASILVAE211_00355</name>
</gene>
<protein>
    <submittedName>
        <fullName evidence="2">Class I SAM-dependent methyltransferase</fullName>
    </submittedName>
</protein>
<evidence type="ECO:0000259" key="1">
    <source>
        <dbReference type="Pfam" id="PF08241"/>
    </source>
</evidence>
<dbReference type="GO" id="GO:0008757">
    <property type="term" value="F:S-adenosylmethionine-dependent methyltransferase activity"/>
    <property type="evidence" value="ECO:0007669"/>
    <property type="project" value="InterPro"/>
</dbReference>
<evidence type="ECO:0000313" key="3">
    <source>
        <dbReference type="Proteomes" id="UP000708298"/>
    </source>
</evidence>
<dbReference type="Gene3D" id="3.40.50.150">
    <property type="entry name" value="Vaccinia Virus protein VP39"/>
    <property type="match status" value="1"/>
</dbReference>
<dbReference type="SUPFAM" id="SSF53335">
    <property type="entry name" value="S-adenosyl-L-methionine-dependent methyltransferases"/>
    <property type="match status" value="1"/>
</dbReference>
<dbReference type="AlphaFoldDB" id="A0A963YMQ1"/>
<reference evidence="2" key="2">
    <citation type="submission" date="2021-01" db="EMBL/GenBank/DDBJ databases">
        <authorList>
            <person name="Mieszkin S."/>
            <person name="Pouder E."/>
            <person name="Alain K."/>
        </authorList>
    </citation>
    <scope>NUCLEOTIDE SEQUENCE</scope>
    <source>
        <strain evidence="2">HW T2.11</strain>
    </source>
</reference>
<keyword evidence="2" id="KW-0489">Methyltransferase</keyword>
<accession>A0A963YMQ1</accession>
<dbReference type="CDD" id="cd02440">
    <property type="entry name" value="AdoMet_MTases"/>
    <property type="match status" value="1"/>
</dbReference>
<dbReference type="EMBL" id="JAESVB010000001">
    <property type="protein sequence ID" value="MCB8873613.1"/>
    <property type="molecule type" value="Genomic_DNA"/>
</dbReference>
<name>A0A963YMQ1_9PROT</name>
<proteinExistence type="predicted"/>
<dbReference type="InterPro" id="IPR013216">
    <property type="entry name" value="Methyltransf_11"/>
</dbReference>
<dbReference type="Pfam" id="PF08241">
    <property type="entry name" value="Methyltransf_11"/>
    <property type="match status" value="1"/>
</dbReference>
<sequence>MMLLQTSDHLSLSIDQRGTLRGVSSSGILTGDVSVRYDGRDWAKVPSKPLDGSTNRIFRCDLPPPPADGAPDGIASVVDIYGDTIASIAVPPRLPACNSAGVSAADILALHNRPFFGVPYMSFDGAKLTIVGSHLPPDGDPSALRVEFQPGVVFDFQYPLEAPGWESHFWYWPNAVFSDFLLTIDLAASAYGADPFSFRFKYSRGPQKNFPEPYGRVWIPRDFGTSIGFPHDGTQLTRVQTWSDTRSVSLTGYNAYHVIRDLLNRYGIRGDGATILDWGCGHGRVTRHFIREWPGANIIGMDIDAENIDWATNNLRKGKFVASPLLPPCQLADASVDAVFSISVMTHLPLDVQLLWLAELARIVRPGGIVLMSFGGPAAVAWSSVWNNENYFTKWREDGIHADKIDLALDGKIEDATYYRNTAQTHEHVTREWSKYFEIVDILPEAIGNLDFAVLRRGGKRTRNG</sequence>
<comment type="caution">
    <text evidence="2">The sequence shown here is derived from an EMBL/GenBank/DDBJ whole genome shotgun (WGS) entry which is preliminary data.</text>
</comment>
<keyword evidence="3" id="KW-1185">Reference proteome</keyword>
<dbReference type="Proteomes" id="UP000708298">
    <property type="component" value="Unassembled WGS sequence"/>
</dbReference>
<keyword evidence="2" id="KW-0808">Transferase</keyword>
<dbReference type="GO" id="GO:0032259">
    <property type="term" value="P:methylation"/>
    <property type="evidence" value="ECO:0007669"/>
    <property type="project" value="UniProtKB-KW"/>
</dbReference>
<dbReference type="PANTHER" id="PTHR43861:SF1">
    <property type="entry name" value="TRANS-ACONITATE 2-METHYLTRANSFERASE"/>
    <property type="match status" value="1"/>
</dbReference>
<dbReference type="RefSeq" id="WP_227319302.1">
    <property type="nucleotide sequence ID" value="NZ_JAESVB010000001.1"/>
</dbReference>
<evidence type="ECO:0000313" key="2">
    <source>
        <dbReference type="EMBL" id="MCB8873613.1"/>
    </source>
</evidence>
<dbReference type="PANTHER" id="PTHR43861">
    <property type="entry name" value="TRANS-ACONITATE 2-METHYLTRANSFERASE-RELATED"/>
    <property type="match status" value="1"/>
</dbReference>
<reference evidence="2" key="1">
    <citation type="journal article" date="2021" name="Microorganisms">
        <title>Acidisoma silvae sp. nov. and Acidisomacellulosilytica sp. nov., Two Acidophilic Bacteria Isolated from Decaying Wood, Hydrolyzing Cellulose and Producing Poly-3-hydroxybutyrate.</title>
        <authorList>
            <person name="Mieszkin S."/>
            <person name="Pouder E."/>
            <person name="Uroz S."/>
            <person name="Simon-Colin C."/>
            <person name="Alain K."/>
        </authorList>
    </citation>
    <scope>NUCLEOTIDE SEQUENCE</scope>
    <source>
        <strain evidence="2">HW T2.11</strain>
    </source>
</reference>
<organism evidence="2 3">
    <name type="scientific">Acidisoma silvae</name>
    <dbReference type="NCBI Taxonomy" id="2802396"/>
    <lineage>
        <taxon>Bacteria</taxon>
        <taxon>Pseudomonadati</taxon>
        <taxon>Pseudomonadota</taxon>
        <taxon>Alphaproteobacteria</taxon>
        <taxon>Acetobacterales</taxon>
        <taxon>Acidocellaceae</taxon>
        <taxon>Acidisoma</taxon>
    </lineage>
</organism>